<protein>
    <submittedName>
        <fullName evidence="2">Uncharacterized protein</fullName>
    </submittedName>
</protein>
<dbReference type="EMBL" id="CM007898">
    <property type="protein sequence ID" value="OTG13399.1"/>
    <property type="molecule type" value="Genomic_DNA"/>
</dbReference>
<sequence>MMMMMMFSRIGLIQIQSKHEQSSMDFRDCFPIQWALYFLIIDIQSHRSKIHCRLGSVEAKIFVMSSESDMSLMILNGDITSRMRNNNNIKKLIYVDGTTCKGKEEARSIHPFEFWTFEQLHIRQEVELRCGGFGLGEIRELFSDKQIVMCDTIEDYKVNLDAWSEEMYFDVDENEVGSLEEHIRRLEDQHDCLMKDKLKFEISLVEANN</sequence>
<evidence type="ECO:0000313" key="3">
    <source>
        <dbReference type="Proteomes" id="UP000215914"/>
    </source>
</evidence>
<organism evidence="2 3">
    <name type="scientific">Helianthus annuus</name>
    <name type="common">Common sunflower</name>
    <dbReference type="NCBI Taxonomy" id="4232"/>
    <lineage>
        <taxon>Eukaryota</taxon>
        <taxon>Viridiplantae</taxon>
        <taxon>Streptophyta</taxon>
        <taxon>Embryophyta</taxon>
        <taxon>Tracheophyta</taxon>
        <taxon>Spermatophyta</taxon>
        <taxon>Magnoliopsida</taxon>
        <taxon>eudicotyledons</taxon>
        <taxon>Gunneridae</taxon>
        <taxon>Pentapetalae</taxon>
        <taxon>asterids</taxon>
        <taxon>campanulids</taxon>
        <taxon>Asterales</taxon>
        <taxon>Asteraceae</taxon>
        <taxon>Asteroideae</taxon>
        <taxon>Heliantheae alliance</taxon>
        <taxon>Heliantheae</taxon>
        <taxon>Helianthus</taxon>
    </lineage>
</organism>
<reference evidence="3" key="1">
    <citation type="journal article" date="2017" name="Nature">
        <title>The sunflower genome provides insights into oil metabolism, flowering and Asterid evolution.</title>
        <authorList>
            <person name="Badouin H."/>
            <person name="Gouzy J."/>
            <person name="Grassa C.J."/>
            <person name="Murat F."/>
            <person name="Staton S.E."/>
            <person name="Cottret L."/>
            <person name="Lelandais-Briere C."/>
            <person name="Owens G.L."/>
            <person name="Carrere S."/>
            <person name="Mayjonade B."/>
            <person name="Legrand L."/>
            <person name="Gill N."/>
            <person name="Kane N.C."/>
            <person name="Bowers J.E."/>
            <person name="Hubner S."/>
            <person name="Bellec A."/>
            <person name="Berard A."/>
            <person name="Berges H."/>
            <person name="Blanchet N."/>
            <person name="Boniface M.C."/>
            <person name="Brunel D."/>
            <person name="Catrice O."/>
            <person name="Chaidir N."/>
            <person name="Claudel C."/>
            <person name="Donnadieu C."/>
            <person name="Faraut T."/>
            <person name="Fievet G."/>
            <person name="Helmstetter N."/>
            <person name="King M."/>
            <person name="Knapp S.J."/>
            <person name="Lai Z."/>
            <person name="Le Paslier M.C."/>
            <person name="Lippi Y."/>
            <person name="Lorenzon L."/>
            <person name="Mandel J.R."/>
            <person name="Marage G."/>
            <person name="Marchand G."/>
            <person name="Marquand E."/>
            <person name="Bret-Mestries E."/>
            <person name="Morien E."/>
            <person name="Nambeesan S."/>
            <person name="Nguyen T."/>
            <person name="Pegot-Espagnet P."/>
            <person name="Pouilly N."/>
            <person name="Raftis F."/>
            <person name="Sallet E."/>
            <person name="Schiex T."/>
            <person name="Thomas J."/>
            <person name="Vandecasteele C."/>
            <person name="Vares D."/>
            <person name="Vear F."/>
            <person name="Vautrin S."/>
            <person name="Crespi M."/>
            <person name="Mangin B."/>
            <person name="Burke J.M."/>
            <person name="Salse J."/>
            <person name="Munos S."/>
            <person name="Vincourt P."/>
            <person name="Rieseberg L.H."/>
            <person name="Langlade N.B."/>
        </authorList>
    </citation>
    <scope>NUCLEOTIDE SEQUENCE [LARGE SCALE GENOMIC DNA]</scope>
    <source>
        <strain evidence="3">cv. SF193</strain>
    </source>
</reference>
<proteinExistence type="predicted"/>
<accession>A0A251TRK0</accession>
<evidence type="ECO:0000313" key="2">
    <source>
        <dbReference type="EMBL" id="OTG13399.1"/>
    </source>
</evidence>
<evidence type="ECO:0000256" key="1">
    <source>
        <dbReference type="SAM" id="Coils"/>
    </source>
</evidence>
<name>A0A251TRK0_HELAN</name>
<dbReference type="Proteomes" id="UP000215914">
    <property type="component" value="Chromosome 9"/>
</dbReference>
<dbReference type="AlphaFoldDB" id="A0A251TRK0"/>
<feature type="coiled-coil region" evidence="1">
    <location>
        <begin position="169"/>
        <end position="196"/>
    </location>
</feature>
<dbReference type="InParanoid" id="A0A251TRK0"/>
<keyword evidence="3" id="KW-1185">Reference proteome</keyword>
<keyword evidence="1" id="KW-0175">Coiled coil</keyword>
<gene>
    <name evidence="2" type="ORF">HannXRQ_Chr09g0237691</name>
</gene>